<comment type="caution">
    <text evidence="2">The sequence shown here is derived from an EMBL/GenBank/DDBJ whole genome shotgun (WGS) entry which is preliminary data.</text>
</comment>
<feature type="domain" description="Uroporphyrinogen decarboxylase (URO-D)" evidence="1">
    <location>
        <begin position="152"/>
        <end position="344"/>
    </location>
</feature>
<reference evidence="2 3" key="1">
    <citation type="submission" date="2018-08" db="EMBL/GenBank/DDBJ databases">
        <title>A genome reference for cultivated species of the human gut microbiota.</title>
        <authorList>
            <person name="Zou Y."/>
            <person name="Xue W."/>
            <person name="Luo G."/>
        </authorList>
    </citation>
    <scope>NUCLEOTIDE SEQUENCE [LARGE SCALE GENOMIC DNA]</scope>
    <source>
        <strain evidence="2 3">AF19-21</strain>
    </source>
</reference>
<proteinExistence type="predicted"/>
<dbReference type="Pfam" id="PF01208">
    <property type="entry name" value="URO-D"/>
    <property type="match status" value="1"/>
</dbReference>
<sequence length="348" mass="40000">MTSRERVFAALAHQQPDRCPVDFWAEPDTLQKLLRYFGAAREQELYDLLQVDLQFVFPDSTLPKPKILADGSWYDHMGVHRRVVKNDYCSYEEYASSPLGLAASAEDLERYDKWPDPGAFDWRGFSEKIGDLHEKRVIKLHAGGIFEYVWALRGFEQLLMDMILTPEIVHYIMDRFCCYWCDYIKYAMEYAGDKIDIVYTYDDIAAQDSLIVSSEMLEEFIYPYHRKLNALIKGYGKKILYHSCGSVITQIGSLSRLPIDILNPIQTSAKGMDLQLIKEKWGDTLCFHGAIDTQKILPAGSVEEVKEEIRRVNSVLGKNGGYIMASAHYLQNDTPIENIMALYDVSLR</sequence>
<evidence type="ECO:0000259" key="1">
    <source>
        <dbReference type="Pfam" id="PF01208"/>
    </source>
</evidence>
<dbReference type="AlphaFoldDB" id="A0A3E2WXQ0"/>
<evidence type="ECO:0000313" key="2">
    <source>
        <dbReference type="EMBL" id="RGC32048.1"/>
    </source>
</evidence>
<dbReference type="InterPro" id="IPR052024">
    <property type="entry name" value="Methanogen_methyltrans"/>
</dbReference>
<dbReference type="PANTHER" id="PTHR47099">
    <property type="entry name" value="METHYLCOBAMIDE:COM METHYLTRANSFERASE MTBA"/>
    <property type="match status" value="1"/>
</dbReference>
<protein>
    <recommendedName>
        <fullName evidence="1">Uroporphyrinogen decarboxylase (URO-D) domain-containing protein</fullName>
    </recommendedName>
</protein>
<dbReference type="RefSeq" id="WP_025656563.1">
    <property type="nucleotide sequence ID" value="NZ_QVIA01000010.1"/>
</dbReference>
<dbReference type="EMBL" id="QVIA01000010">
    <property type="protein sequence ID" value="RGC32048.1"/>
    <property type="molecule type" value="Genomic_DNA"/>
</dbReference>
<accession>A0A3E2WXQ0</accession>
<dbReference type="GO" id="GO:0006779">
    <property type="term" value="P:porphyrin-containing compound biosynthetic process"/>
    <property type="evidence" value="ECO:0007669"/>
    <property type="project" value="InterPro"/>
</dbReference>
<gene>
    <name evidence="2" type="ORF">DWX41_10500</name>
</gene>
<evidence type="ECO:0000313" key="3">
    <source>
        <dbReference type="Proteomes" id="UP000261111"/>
    </source>
</evidence>
<dbReference type="GeneID" id="93335276"/>
<organism evidence="2 3">
    <name type="scientific">Hungatella hathewayi</name>
    <dbReference type="NCBI Taxonomy" id="154046"/>
    <lineage>
        <taxon>Bacteria</taxon>
        <taxon>Bacillati</taxon>
        <taxon>Bacillota</taxon>
        <taxon>Clostridia</taxon>
        <taxon>Lachnospirales</taxon>
        <taxon>Lachnospiraceae</taxon>
        <taxon>Hungatella</taxon>
    </lineage>
</organism>
<dbReference type="InterPro" id="IPR038071">
    <property type="entry name" value="UROD/MetE-like_sf"/>
</dbReference>
<dbReference type="PANTHER" id="PTHR47099:SF1">
    <property type="entry name" value="METHYLCOBAMIDE:COM METHYLTRANSFERASE MTBA"/>
    <property type="match status" value="1"/>
</dbReference>
<name>A0A3E2WXQ0_9FIRM</name>
<dbReference type="InterPro" id="IPR000257">
    <property type="entry name" value="Uroporphyrinogen_deCOase"/>
</dbReference>
<dbReference type="GO" id="GO:0004853">
    <property type="term" value="F:uroporphyrinogen decarboxylase activity"/>
    <property type="evidence" value="ECO:0007669"/>
    <property type="project" value="InterPro"/>
</dbReference>
<dbReference type="Gene3D" id="3.20.20.210">
    <property type="match status" value="1"/>
</dbReference>
<dbReference type="Proteomes" id="UP000261111">
    <property type="component" value="Unassembled WGS sequence"/>
</dbReference>
<dbReference type="SUPFAM" id="SSF51726">
    <property type="entry name" value="UROD/MetE-like"/>
    <property type="match status" value="1"/>
</dbReference>